<evidence type="ECO:0000256" key="6">
    <source>
        <dbReference type="ARBA" id="ARBA00022553"/>
    </source>
</evidence>
<proteinExistence type="inferred from homology"/>
<evidence type="ECO:0000256" key="10">
    <source>
        <dbReference type="ARBA" id="ARBA00023054"/>
    </source>
</evidence>
<keyword evidence="5" id="KW-0963">Cytoplasm</keyword>
<evidence type="ECO:0000256" key="2">
    <source>
        <dbReference type="ARBA" id="ARBA00004214"/>
    </source>
</evidence>
<evidence type="ECO:0000256" key="14">
    <source>
        <dbReference type="ARBA" id="ARBA00046142"/>
    </source>
</evidence>
<dbReference type="FunCoup" id="A0A6P8ZI48">
    <property type="interactions" value="1839"/>
</dbReference>
<reference evidence="18" key="1">
    <citation type="submission" date="2025-08" db="UniProtKB">
        <authorList>
            <consortium name="RefSeq"/>
        </authorList>
    </citation>
    <scope>IDENTIFICATION</scope>
    <source>
        <tissue evidence="18">Total insect</tissue>
    </source>
</reference>
<keyword evidence="9" id="KW-0498">Mitosis</keyword>
<evidence type="ECO:0000313" key="17">
    <source>
        <dbReference type="Proteomes" id="UP000515158"/>
    </source>
</evidence>
<dbReference type="InterPro" id="IPR025934">
    <property type="entry name" value="NudC_N_dom"/>
</dbReference>
<evidence type="ECO:0000256" key="8">
    <source>
        <dbReference type="ARBA" id="ARBA00022701"/>
    </source>
</evidence>
<feature type="region of interest" description="Disordered" evidence="15">
    <location>
        <begin position="56"/>
        <end position="187"/>
    </location>
</feature>
<dbReference type="InterPro" id="IPR037898">
    <property type="entry name" value="NudC_fam"/>
</dbReference>
<dbReference type="GO" id="GO:0005874">
    <property type="term" value="C:microtubule"/>
    <property type="evidence" value="ECO:0007669"/>
    <property type="project" value="UniProtKB-KW"/>
</dbReference>
<dbReference type="SUPFAM" id="SSF49764">
    <property type="entry name" value="HSP20-like chaperones"/>
    <property type="match status" value="1"/>
</dbReference>
<dbReference type="Pfam" id="PF16273">
    <property type="entry name" value="NuDC"/>
    <property type="match status" value="1"/>
</dbReference>
<keyword evidence="10" id="KW-0175">Coiled coil</keyword>
<feature type="compositionally biased region" description="Low complexity" evidence="15">
    <location>
        <begin position="108"/>
        <end position="121"/>
    </location>
</feature>
<keyword evidence="17" id="KW-1185">Reference proteome</keyword>
<comment type="similarity">
    <text evidence="3">Belongs to the nudC family.</text>
</comment>
<evidence type="ECO:0000256" key="15">
    <source>
        <dbReference type="SAM" id="MobiDB-lite"/>
    </source>
</evidence>
<dbReference type="PANTHER" id="PTHR12356:SF3">
    <property type="entry name" value="NUCLEAR MIGRATION PROTEIN NUDC"/>
    <property type="match status" value="1"/>
</dbReference>
<dbReference type="CTD" id="10726"/>
<dbReference type="GO" id="GO:0006457">
    <property type="term" value="P:protein folding"/>
    <property type="evidence" value="ECO:0007669"/>
    <property type="project" value="TreeGrafter"/>
</dbReference>
<dbReference type="GO" id="GO:0051301">
    <property type="term" value="P:cell division"/>
    <property type="evidence" value="ECO:0007669"/>
    <property type="project" value="UniProtKB-KW"/>
</dbReference>
<dbReference type="Proteomes" id="UP000515158">
    <property type="component" value="Unplaced"/>
</dbReference>
<dbReference type="PANTHER" id="PTHR12356">
    <property type="entry name" value="NUCLEAR MOVEMENT PROTEIN NUDC"/>
    <property type="match status" value="1"/>
</dbReference>
<dbReference type="GO" id="GO:0051082">
    <property type="term" value="F:unfolded protein binding"/>
    <property type="evidence" value="ECO:0007669"/>
    <property type="project" value="TreeGrafter"/>
</dbReference>
<dbReference type="RefSeq" id="XP_034232979.1">
    <property type="nucleotide sequence ID" value="XM_034377088.1"/>
</dbReference>
<dbReference type="InParanoid" id="A0A6P8ZI48"/>
<evidence type="ECO:0000256" key="13">
    <source>
        <dbReference type="ARBA" id="ARBA00030427"/>
    </source>
</evidence>
<accession>A0A6P8ZI48</accession>
<comment type="function">
    <text evidence="14">Plays a role in neurogenesis and neuronal migration. Necessary for correct formation of mitotic spindles and chromosome separation during mitosis. Necessary for cytokinesis and cell proliferation.</text>
</comment>
<name>A0A6P8ZI48_THRPL</name>
<dbReference type="GO" id="GO:0030496">
    <property type="term" value="C:midbody"/>
    <property type="evidence" value="ECO:0007669"/>
    <property type="project" value="UniProtKB-SubCell"/>
</dbReference>
<keyword evidence="8" id="KW-0493">Microtubule</keyword>
<dbReference type="OrthoDB" id="416217at2759"/>
<feature type="compositionally biased region" description="Low complexity" evidence="15">
    <location>
        <begin position="141"/>
        <end position="151"/>
    </location>
</feature>
<dbReference type="Pfam" id="PF04969">
    <property type="entry name" value="CS"/>
    <property type="match status" value="1"/>
</dbReference>
<dbReference type="Pfam" id="PF14050">
    <property type="entry name" value="Nudc_N"/>
    <property type="match status" value="1"/>
</dbReference>
<evidence type="ECO:0000256" key="11">
    <source>
        <dbReference type="ARBA" id="ARBA00023212"/>
    </source>
</evidence>
<dbReference type="InterPro" id="IPR008978">
    <property type="entry name" value="HSP20-like_chaperone"/>
</dbReference>
<evidence type="ECO:0000259" key="16">
    <source>
        <dbReference type="PROSITE" id="PS51203"/>
    </source>
</evidence>
<dbReference type="InterPro" id="IPR007052">
    <property type="entry name" value="CS_dom"/>
</dbReference>
<keyword evidence="7" id="KW-0132">Cell division</keyword>
<dbReference type="AlphaFoldDB" id="A0A6P8ZI48"/>
<keyword evidence="12" id="KW-0131">Cell cycle</keyword>
<evidence type="ECO:0000313" key="18">
    <source>
        <dbReference type="RefSeq" id="XP_034232979.1"/>
    </source>
</evidence>
<evidence type="ECO:0000256" key="5">
    <source>
        <dbReference type="ARBA" id="ARBA00022490"/>
    </source>
</evidence>
<evidence type="ECO:0000256" key="4">
    <source>
        <dbReference type="ARBA" id="ARBA00017641"/>
    </source>
</evidence>
<dbReference type="GO" id="GO:0005819">
    <property type="term" value="C:spindle"/>
    <property type="evidence" value="ECO:0007669"/>
    <property type="project" value="UniProtKB-SubCell"/>
</dbReference>
<dbReference type="GO" id="GO:0005737">
    <property type="term" value="C:cytoplasm"/>
    <property type="evidence" value="ECO:0007669"/>
    <property type="project" value="TreeGrafter"/>
</dbReference>
<feature type="domain" description="CS" evidence="16">
    <location>
        <begin position="186"/>
        <end position="277"/>
    </location>
</feature>
<evidence type="ECO:0000256" key="1">
    <source>
        <dbReference type="ARBA" id="ARBA00004186"/>
    </source>
</evidence>
<evidence type="ECO:0000256" key="12">
    <source>
        <dbReference type="ARBA" id="ARBA00023306"/>
    </source>
</evidence>
<evidence type="ECO:0000256" key="9">
    <source>
        <dbReference type="ARBA" id="ARBA00022776"/>
    </source>
</evidence>
<dbReference type="InterPro" id="IPR032572">
    <property type="entry name" value="NuDC"/>
</dbReference>
<gene>
    <name evidence="18" type="primary">LOC117640550</name>
</gene>
<keyword evidence="6" id="KW-0597">Phosphoprotein</keyword>
<dbReference type="GeneID" id="117640550"/>
<dbReference type="FunFam" id="2.60.40.790:FF:000001">
    <property type="entry name" value="Nuclear migration protein nudC"/>
    <property type="match status" value="1"/>
</dbReference>
<sequence length="350" mass="39632">MPSNDPEKFDSMLLAMAQQHEGGVPEMLDTIFSFLARKTDFFTGGDKGAAEKLLLGKFRAHESEARAADDKKKKEREESEARRKSRQEQRRKEEEAEEKKRQEFFSGKASSPSSAAAVPKVMELTEEEAEKLQKELDNKESSPSNTSSKTSVETGADGDQKKEGDDEEEEDPKEKGKLKPNAGNGCDLPNYRWTQTLSELEVRVPVSAPFAIRSRDVVVTIAKTHLTVGLKGHPPIINGDLPHEVKLEESTWLLEDNTTVIINLEKVNKMEWWSKLVTTDAEISTRKINPEPSKLSDLDGDTRGLVEKMMYDQRQREMGLPTSDEAKKQETIRKFMEQHPEMDFSKCKFN</sequence>
<organism evidence="18">
    <name type="scientific">Thrips palmi</name>
    <name type="common">Melon thrips</name>
    <dbReference type="NCBI Taxonomy" id="161013"/>
    <lineage>
        <taxon>Eukaryota</taxon>
        <taxon>Metazoa</taxon>
        <taxon>Ecdysozoa</taxon>
        <taxon>Arthropoda</taxon>
        <taxon>Hexapoda</taxon>
        <taxon>Insecta</taxon>
        <taxon>Pterygota</taxon>
        <taxon>Neoptera</taxon>
        <taxon>Paraneoptera</taxon>
        <taxon>Thysanoptera</taxon>
        <taxon>Terebrantia</taxon>
        <taxon>Thripoidea</taxon>
        <taxon>Thripidae</taxon>
        <taxon>Thrips</taxon>
    </lineage>
</organism>
<dbReference type="Gene3D" id="2.60.40.790">
    <property type="match status" value="1"/>
</dbReference>
<dbReference type="PROSITE" id="PS51203">
    <property type="entry name" value="CS"/>
    <property type="match status" value="1"/>
</dbReference>
<dbReference type="KEGG" id="tpal:117640550"/>
<feature type="compositionally biased region" description="Basic and acidic residues" evidence="15">
    <location>
        <begin position="130"/>
        <end position="140"/>
    </location>
</feature>
<feature type="compositionally biased region" description="Basic and acidic residues" evidence="15">
    <location>
        <begin position="59"/>
        <end position="103"/>
    </location>
</feature>
<dbReference type="CDD" id="cd06492">
    <property type="entry name" value="p23_mNUDC_like"/>
    <property type="match status" value="1"/>
</dbReference>
<comment type="subcellular location">
    <subcellularLocation>
        <location evidence="1">Cytoplasm</location>
        <location evidence="1">Cytoskeleton</location>
        <location evidence="1">Spindle</location>
    </subcellularLocation>
    <subcellularLocation>
        <location evidence="2">Midbody</location>
    </subcellularLocation>
</comment>
<protein>
    <recommendedName>
        <fullName evidence="4">Nuclear migration protein nudC</fullName>
    </recommendedName>
    <alternativeName>
        <fullName evidence="13">Nuclear distribution protein C homolog</fullName>
    </alternativeName>
</protein>
<evidence type="ECO:0000256" key="3">
    <source>
        <dbReference type="ARBA" id="ARBA00010513"/>
    </source>
</evidence>
<evidence type="ECO:0000256" key="7">
    <source>
        <dbReference type="ARBA" id="ARBA00022618"/>
    </source>
</evidence>
<keyword evidence="11" id="KW-0206">Cytoskeleton</keyword>